<protein>
    <submittedName>
        <fullName evidence="2">Uncharacterized protein</fullName>
    </submittedName>
</protein>
<sequence>MAAGAWPASTSQPLPRLSTDPMITGRGGFPSTCQVESSTDVRSSRSPPQTSAPRSPPQTSAPLSPPQTSAPRGPPQTSAPRSPPQTFPAPSRSSTDGR</sequence>
<organism evidence="2 3">
    <name type="scientific">Oryzias melastigma</name>
    <name type="common">Marine medaka</name>
    <dbReference type="NCBI Taxonomy" id="30732"/>
    <lineage>
        <taxon>Eukaryota</taxon>
        <taxon>Metazoa</taxon>
        <taxon>Chordata</taxon>
        <taxon>Craniata</taxon>
        <taxon>Vertebrata</taxon>
        <taxon>Euteleostomi</taxon>
        <taxon>Actinopterygii</taxon>
        <taxon>Neopterygii</taxon>
        <taxon>Teleostei</taxon>
        <taxon>Neoteleostei</taxon>
        <taxon>Acanthomorphata</taxon>
        <taxon>Ovalentaria</taxon>
        <taxon>Atherinomorphae</taxon>
        <taxon>Beloniformes</taxon>
        <taxon>Adrianichthyidae</taxon>
        <taxon>Oryziinae</taxon>
        <taxon>Oryzias</taxon>
    </lineage>
</organism>
<evidence type="ECO:0000313" key="2">
    <source>
        <dbReference type="EMBL" id="KAF6739383.1"/>
    </source>
</evidence>
<feature type="region of interest" description="Disordered" evidence="1">
    <location>
        <begin position="1"/>
        <end position="98"/>
    </location>
</feature>
<evidence type="ECO:0000256" key="1">
    <source>
        <dbReference type="SAM" id="MobiDB-lite"/>
    </source>
</evidence>
<gene>
    <name evidence="2" type="ORF">FQA47_018210</name>
</gene>
<reference evidence="2" key="1">
    <citation type="journal article" name="BMC Genomics">
        <title>Long-read sequencing and de novo genome assembly of marine medaka (Oryzias melastigma).</title>
        <authorList>
            <person name="Liang P."/>
            <person name="Saqib H.S.A."/>
            <person name="Ni X."/>
            <person name="Shen Y."/>
        </authorList>
    </citation>
    <scope>NUCLEOTIDE SEQUENCE</scope>
    <source>
        <strain evidence="2">Bigg-433</strain>
    </source>
</reference>
<dbReference type="EMBL" id="WKFB01000006">
    <property type="protein sequence ID" value="KAF6739383.1"/>
    <property type="molecule type" value="Genomic_DNA"/>
</dbReference>
<name>A0A834FRT1_ORYME</name>
<dbReference type="Proteomes" id="UP000646548">
    <property type="component" value="Unassembled WGS sequence"/>
</dbReference>
<dbReference type="AlphaFoldDB" id="A0A834FRT1"/>
<accession>A0A834FRT1</accession>
<proteinExistence type="predicted"/>
<comment type="caution">
    <text evidence="2">The sequence shown here is derived from an EMBL/GenBank/DDBJ whole genome shotgun (WGS) entry which is preliminary data.</text>
</comment>
<evidence type="ECO:0000313" key="3">
    <source>
        <dbReference type="Proteomes" id="UP000646548"/>
    </source>
</evidence>
<feature type="compositionally biased region" description="Polar residues" evidence="1">
    <location>
        <begin position="31"/>
        <end position="80"/>
    </location>
</feature>